<gene>
    <name evidence="1" type="ORF">Stalingrad_39</name>
</gene>
<evidence type="ECO:0000313" key="1">
    <source>
        <dbReference type="EMBL" id="QNJ57268.1"/>
    </source>
</evidence>
<name>A0A7G8LJ46_9CAUD</name>
<dbReference type="EMBL" id="MT711887">
    <property type="protein sequence ID" value="QNJ57268.1"/>
    <property type="molecule type" value="Genomic_DNA"/>
</dbReference>
<dbReference type="InterPro" id="IPR020335">
    <property type="entry name" value="Phage_T7_Gp13"/>
</dbReference>
<accession>A0A7G8LJ46</accession>
<dbReference type="Pfam" id="PF11090">
    <property type="entry name" value="Phage_T7_Gp13"/>
    <property type="match status" value="1"/>
</dbReference>
<evidence type="ECO:0000313" key="2">
    <source>
        <dbReference type="Proteomes" id="UP000515980"/>
    </source>
</evidence>
<reference evidence="1 2" key="1">
    <citation type="submission" date="2020-07" db="EMBL/GenBank/DDBJ databases">
        <authorList>
            <person name="Rupe E.O."/>
            <person name="Bordelon E."/>
            <person name="Abraham A."/>
            <person name="Temple L."/>
            <person name="McNeal J."/>
        </authorList>
    </citation>
    <scope>NUCLEOTIDE SEQUENCE [LARGE SCALE GENOMIC DNA]</scope>
</reference>
<dbReference type="Proteomes" id="UP000515980">
    <property type="component" value="Segment"/>
</dbReference>
<keyword evidence="2" id="KW-1185">Reference proteome</keyword>
<organism evidence="1 2">
    <name type="scientific">Pseudomonas phage Stalingrad</name>
    <dbReference type="NCBI Taxonomy" id="2762287"/>
    <lineage>
        <taxon>Viruses</taxon>
        <taxon>Duplodnaviria</taxon>
        <taxon>Heunggongvirae</taxon>
        <taxon>Uroviricota</taxon>
        <taxon>Caudoviricetes</taxon>
        <taxon>Autographivirales</taxon>
        <taxon>Autotranscriptaviridae</taxon>
        <taxon>Studiervirinae</taxon>
        <taxon>Troedvirus</taxon>
        <taxon>Troedvirus stalingrad</taxon>
    </lineage>
</organism>
<protein>
    <submittedName>
        <fullName evidence="1">Internal virion protein A / acetyltransferase</fullName>
    </submittedName>
</protein>
<sequence length="146" mass="16543">MRIVKTTIEHLKEAALTLSAGDRAEFEAMKPGRNVELVLLRSLGETSRTILDDSDRVIAVGGSRGCLWFVTTMFAEHLTGLEKRQFLKLLKDHLACVRKFSPPEELSNVVHEANTQHVRLLKHLGASWAWAPFRTETGASFRQFWL</sequence>
<proteinExistence type="predicted"/>